<dbReference type="OrthoDB" id="3896938at2"/>
<keyword evidence="2" id="KW-0808">Transferase</keyword>
<keyword evidence="2" id="KW-0489">Methyltransferase</keyword>
<evidence type="ECO:0000259" key="1">
    <source>
        <dbReference type="Pfam" id="PF08241"/>
    </source>
</evidence>
<dbReference type="RefSeq" id="WP_136827441.1">
    <property type="nucleotide sequence ID" value="NZ_SWBP01000006.1"/>
</dbReference>
<dbReference type="InterPro" id="IPR029063">
    <property type="entry name" value="SAM-dependent_MTases_sf"/>
</dbReference>
<reference evidence="2 3" key="1">
    <citation type="submission" date="2019-04" db="EMBL/GenBank/DDBJ databases">
        <title>Pedobacter sp. AR-3-17 sp. nov., isolated from Arctic soil.</title>
        <authorList>
            <person name="Dahal R.H."/>
            <person name="Kim D.-U."/>
        </authorList>
    </citation>
    <scope>NUCLEOTIDE SEQUENCE [LARGE SCALE GENOMIC DNA]</scope>
    <source>
        <strain evidence="2 3">AR-3-17</strain>
    </source>
</reference>
<dbReference type="Proteomes" id="UP000308181">
    <property type="component" value="Unassembled WGS sequence"/>
</dbReference>
<dbReference type="GO" id="GO:0032259">
    <property type="term" value="P:methylation"/>
    <property type="evidence" value="ECO:0007669"/>
    <property type="project" value="UniProtKB-KW"/>
</dbReference>
<dbReference type="InterPro" id="IPR013216">
    <property type="entry name" value="Methyltransf_11"/>
</dbReference>
<accession>A0A4U1BXM8</accession>
<feature type="domain" description="Methyltransferase type 11" evidence="1">
    <location>
        <begin position="121"/>
        <end position="168"/>
    </location>
</feature>
<gene>
    <name evidence="2" type="ORF">FA046_15485</name>
</gene>
<dbReference type="AlphaFoldDB" id="A0A4U1BXM8"/>
<dbReference type="Pfam" id="PF08241">
    <property type="entry name" value="Methyltransf_11"/>
    <property type="match status" value="1"/>
</dbReference>
<evidence type="ECO:0000313" key="2">
    <source>
        <dbReference type="EMBL" id="TKB96066.1"/>
    </source>
</evidence>
<sequence>MIKEILKKVIKTEFRIKIRRNIFELKGLLHKGNKFYCICCNQSFNKFLSFGNEKREDAQCPSCGSLERTRLLNYYLINETDIFFDNKSILHFAPESMLSKSLKKSSNKYLSVDIQKGYADKIEDIQNLTFEDCAYDYIICSCVLGHIPDEKKAIDELYRVLKIGAKAYILTVINLNVYETLEDSSAISDEQRLKLFGEKDLLRLHGTDFIERLKRSKVSVKQIDYSLNFSLHDRRRFSFGNKERELIFEIEKIKQD</sequence>
<dbReference type="EMBL" id="SWBP01000006">
    <property type="protein sequence ID" value="TKB96066.1"/>
    <property type="molecule type" value="Genomic_DNA"/>
</dbReference>
<dbReference type="GO" id="GO:0008757">
    <property type="term" value="F:S-adenosylmethionine-dependent methyltransferase activity"/>
    <property type="evidence" value="ECO:0007669"/>
    <property type="project" value="InterPro"/>
</dbReference>
<proteinExistence type="predicted"/>
<name>A0A4U1BXM8_9SPHI</name>
<dbReference type="SUPFAM" id="SSF53335">
    <property type="entry name" value="S-adenosyl-L-methionine-dependent methyltransferases"/>
    <property type="match status" value="1"/>
</dbReference>
<organism evidence="2 3">
    <name type="scientific">Pedobacter cryophilus</name>
    <dbReference type="NCBI Taxonomy" id="2571271"/>
    <lineage>
        <taxon>Bacteria</taxon>
        <taxon>Pseudomonadati</taxon>
        <taxon>Bacteroidota</taxon>
        <taxon>Sphingobacteriia</taxon>
        <taxon>Sphingobacteriales</taxon>
        <taxon>Sphingobacteriaceae</taxon>
        <taxon>Pedobacter</taxon>
    </lineage>
</organism>
<protein>
    <submittedName>
        <fullName evidence="2">Class I SAM-dependent methyltransferase</fullName>
    </submittedName>
</protein>
<comment type="caution">
    <text evidence="2">The sequence shown here is derived from an EMBL/GenBank/DDBJ whole genome shotgun (WGS) entry which is preliminary data.</text>
</comment>
<keyword evidence="3" id="KW-1185">Reference proteome</keyword>
<dbReference type="Gene3D" id="3.40.50.150">
    <property type="entry name" value="Vaccinia Virus protein VP39"/>
    <property type="match status" value="1"/>
</dbReference>
<evidence type="ECO:0000313" key="3">
    <source>
        <dbReference type="Proteomes" id="UP000308181"/>
    </source>
</evidence>